<dbReference type="InterPro" id="IPR017452">
    <property type="entry name" value="GPCR_Rhodpsn_7TM"/>
</dbReference>
<reference evidence="11" key="1">
    <citation type="submission" date="2021-03" db="EMBL/GenBank/DDBJ databases">
        <authorList>
            <person name="Bekaert M."/>
        </authorList>
    </citation>
    <scope>NUCLEOTIDE SEQUENCE</scope>
</reference>
<feature type="transmembrane region" description="Helical" evidence="9">
    <location>
        <begin position="69"/>
        <end position="93"/>
    </location>
</feature>
<protein>
    <recommendedName>
        <fullName evidence="10">G-protein coupled receptors family 1 profile domain-containing protein</fullName>
    </recommendedName>
</protein>
<name>A0A8S3V2J3_MYTED</name>
<keyword evidence="2" id="KW-1003">Cell membrane</keyword>
<keyword evidence="7" id="KW-0675">Receptor</keyword>
<comment type="caution">
    <text evidence="11">The sequence shown here is derived from an EMBL/GenBank/DDBJ whole genome shotgun (WGS) entry which is preliminary data.</text>
</comment>
<evidence type="ECO:0000256" key="3">
    <source>
        <dbReference type="ARBA" id="ARBA00022692"/>
    </source>
</evidence>
<evidence type="ECO:0000313" key="12">
    <source>
        <dbReference type="Proteomes" id="UP000683360"/>
    </source>
</evidence>
<dbReference type="Pfam" id="PF00001">
    <property type="entry name" value="7tm_1"/>
    <property type="match status" value="1"/>
</dbReference>
<feature type="transmembrane region" description="Helical" evidence="9">
    <location>
        <begin position="113"/>
        <end position="132"/>
    </location>
</feature>
<comment type="subcellular location">
    <subcellularLocation>
        <location evidence="1">Cell membrane</location>
        <topology evidence="1">Multi-pass membrane protein</topology>
    </subcellularLocation>
</comment>
<evidence type="ECO:0000256" key="7">
    <source>
        <dbReference type="ARBA" id="ARBA00023170"/>
    </source>
</evidence>
<dbReference type="OrthoDB" id="10044919at2759"/>
<accession>A0A8S3V2J3</accession>
<dbReference type="SUPFAM" id="SSF81321">
    <property type="entry name" value="Family A G protein-coupled receptor-like"/>
    <property type="match status" value="1"/>
</dbReference>
<organism evidence="11 12">
    <name type="scientific">Mytilus edulis</name>
    <name type="common">Blue mussel</name>
    <dbReference type="NCBI Taxonomy" id="6550"/>
    <lineage>
        <taxon>Eukaryota</taxon>
        <taxon>Metazoa</taxon>
        <taxon>Spiralia</taxon>
        <taxon>Lophotrochozoa</taxon>
        <taxon>Mollusca</taxon>
        <taxon>Bivalvia</taxon>
        <taxon>Autobranchia</taxon>
        <taxon>Pteriomorphia</taxon>
        <taxon>Mytilida</taxon>
        <taxon>Mytiloidea</taxon>
        <taxon>Mytilidae</taxon>
        <taxon>Mytilinae</taxon>
        <taxon>Mytilus</taxon>
    </lineage>
</organism>
<evidence type="ECO:0000256" key="8">
    <source>
        <dbReference type="ARBA" id="ARBA00023224"/>
    </source>
</evidence>
<evidence type="ECO:0000256" key="1">
    <source>
        <dbReference type="ARBA" id="ARBA00004651"/>
    </source>
</evidence>
<dbReference type="PANTHER" id="PTHR24228">
    <property type="entry name" value="B2 BRADYKININ RECEPTOR/ANGIOTENSIN II RECEPTOR"/>
    <property type="match status" value="1"/>
</dbReference>
<evidence type="ECO:0000256" key="2">
    <source>
        <dbReference type="ARBA" id="ARBA00022475"/>
    </source>
</evidence>
<dbReference type="PRINTS" id="PR00237">
    <property type="entry name" value="GPCRRHODOPSN"/>
</dbReference>
<dbReference type="InterPro" id="IPR000276">
    <property type="entry name" value="GPCR_Rhodpsn"/>
</dbReference>
<dbReference type="PANTHER" id="PTHR24228:SF74">
    <property type="entry name" value="G-PROTEIN COUPLED RECEPTORS FAMILY 1 PROFILE DOMAIN-CONTAINING PROTEIN"/>
    <property type="match status" value="1"/>
</dbReference>
<feature type="domain" description="G-protein coupled receptors family 1 profile" evidence="10">
    <location>
        <begin position="52"/>
        <end position="298"/>
    </location>
</feature>
<sequence>MTEFFTSLRHFFLNDLIMNGTEECTVWWCDKSGTLLTLEIIAIILCIVGGLGNIITVLAICFSSLRNNINCILIGSLSFAGFLYCGLILPLQAVIFHRHSNAVPQEFCSAAGGIRYTLVGVILVHLGIIALYRYLNVVHLAQYQNLSQKRPLMITIAIGWILPLLFTAPPSFRIWGGFTFVPAILACTFEKGIDQSNRIVTVTCGFIVPCIFIIFCYARIGCVAYGSSKRVSKWHGNVSQTRALRLSAMMLCIFGVYFLGTFPYFIVNVYDRTFSKPIHHLWTTVLGWILYCTNPIVYTVMDLNFRTAYRRFLLGDCEKSPLRRGQTATYV</sequence>
<proteinExistence type="predicted"/>
<feature type="transmembrane region" description="Helical" evidence="9">
    <location>
        <begin position="199"/>
        <end position="225"/>
    </location>
</feature>
<feature type="transmembrane region" description="Helical" evidence="9">
    <location>
        <begin position="152"/>
        <end position="172"/>
    </location>
</feature>
<feature type="transmembrane region" description="Helical" evidence="9">
    <location>
        <begin position="40"/>
        <end position="62"/>
    </location>
</feature>
<keyword evidence="3 9" id="KW-0812">Transmembrane</keyword>
<dbReference type="Gene3D" id="1.20.1070.10">
    <property type="entry name" value="Rhodopsin 7-helix transmembrane proteins"/>
    <property type="match status" value="1"/>
</dbReference>
<feature type="transmembrane region" description="Helical" evidence="9">
    <location>
        <begin position="279"/>
        <end position="301"/>
    </location>
</feature>
<dbReference type="PROSITE" id="PS50262">
    <property type="entry name" value="G_PROTEIN_RECEP_F1_2"/>
    <property type="match status" value="1"/>
</dbReference>
<dbReference type="Proteomes" id="UP000683360">
    <property type="component" value="Unassembled WGS sequence"/>
</dbReference>
<evidence type="ECO:0000259" key="10">
    <source>
        <dbReference type="PROSITE" id="PS50262"/>
    </source>
</evidence>
<gene>
    <name evidence="11" type="ORF">MEDL_62242</name>
</gene>
<feature type="transmembrane region" description="Helical" evidence="9">
    <location>
        <begin position="246"/>
        <end position="267"/>
    </location>
</feature>
<keyword evidence="12" id="KW-1185">Reference proteome</keyword>
<keyword evidence="6 9" id="KW-0472">Membrane</keyword>
<evidence type="ECO:0000313" key="11">
    <source>
        <dbReference type="EMBL" id="CAG2250540.1"/>
    </source>
</evidence>
<keyword evidence="4 9" id="KW-1133">Transmembrane helix</keyword>
<keyword evidence="8" id="KW-0807">Transducer</keyword>
<dbReference type="EMBL" id="CAJPWZ010003055">
    <property type="protein sequence ID" value="CAG2250540.1"/>
    <property type="molecule type" value="Genomic_DNA"/>
</dbReference>
<evidence type="ECO:0000256" key="6">
    <source>
        <dbReference type="ARBA" id="ARBA00023136"/>
    </source>
</evidence>
<evidence type="ECO:0000256" key="9">
    <source>
        <dbReference type="SAM" id="Phobius"/>
    </source>
</evidence>
<dbReference type="AlphaFoldDB" id="A0A8S3V2J3"/>
<dbReference type="GO" id="GO:0005886">
    <property type="term" value="C:plasma membrane"/>
    <property type="evidence" value="ECO:0007669"/>
    <property type="project" value="UniProtKB-SubCell"/>
</dbReference>
<evidence type="ECO:0000256" key="4">
    <source>
        <dbReference type="ARBA" id="ARBA00022989"/>
    </source>
</evidence>
<keyword evidence="5" id="KW-0297">G-protein coupled receptor</keyword>
<dbReference type="GO" id="GO:0004930">
    <property type="term" value="F:G protein-coupled receptor activity"/>
    <property type="evidence" value="ECO:0007669"/>
    <property type="project" value="UniProtKB-KW"/>
</dbReference>
<evidence type="ECO:0000256" key="5">
    <source>
        <dbReference type="ARBA" id="ARBA00023040"/>
    </source>
</evidence>